<evidence type="ECO:0000313" key="2">
    <source>
        <dbReference type="Proteomes" id="UP000299102"/>
    </source>
</evidence>
<dbReference type="AlphaFoldDB" id="A0A4C1XYJ8"/>
<keyword evidence="2" id="KW-1185">Reference proteome</keyword>
<reference evidence="1 2" key="1">
    <citation type="journal article" date="2019" name="Commun. Biol.">
        <title>The bagworm genome reveals a unique fibroin gene that provides high tensile strength.</title>
        <authorList>
            <person name="Kono N."/>
            <person name="Nakamura H."/>
            <person name="Ohtoshi R."/>
            <person name="Tomita M."/>
            <person name="Numata K."/>
            <person name="Arakawa K."/>
        </authorList>
    </citation>
    <scope>NUCLEOTIDE SEQUENCE [LARGE SCALE GENOMIC DNA]</scope>
</reference>
<protein>
    <submittedName>
        <fullName evidence="1">Uncharacterized protein</fullName>
    </submittedName>
</protein>
<dbReference type="EMBL" id="BGZK01000979">
    <property type="protein sequence ID" value="GBP67285.1"/>
    <property type="molecule type" value="Genomic_DNA"/>
</dbReference>
<name>A0A4C1XYJ8_EUMVA</name>
<comment type="caution">
    <text evidence="1">The sequence shown here is derived from an EMBL/GenBank/DDBJ whole genome shotgun (WGS) entry which is preliminary data.</text>
</comment>
<gene>
    <name evidence="1" type="ORF">EVAR_43796_1</name>
</gene>
<evidence type="ECO:0000313" key="1">
    <source>
        <dbReference type="EMBL" id="GBP67285.1"/>
    </source>
</evidence>
<organism evidence="1 2">
    <name type="scientific">Eumeta variegata</name>
    <name type="common">Bagworm moth</name>
    <name type="synonym">Eumeta japonica</name>
    <dbReference type="NCBI Taxonomy" id="151549"/>
    <lineage>
        <taxon>Eukaryota</taxon>
        <taxon>Metazoa</taxon>
        <taxon>Ecdysozoa</taxon>
        <taxon>Arthropoda</taxon>
        <taxon>Hexapoda</taxon>
        <taxon>Insecta</taxon>
        <taxon>Pterygota</taxon>
        <taxon>Neoptera</taxon>
        <taxon>Endopterygota</taxon>
        <taxon>Lepidoptera</taxon>
        <taxon>Glossata</taxon>
        <taxon>Ditrysia</taxon>
        <taxon>Tineoidea</taxon>
        <taxon>Psychidae</taxon>
        <taxon>Oiketicinae</taxon>
        <taxon>Eumeta</taxon>
    </lineage>
</organism>
<sequence length="158" mass="17453">MGAKVARLIRKFLSLLVSSQKLNKSFFSNIFASVSLRAGDINIPHDLTLQQTARLRAVTRPPCAPLLLLRDAVSAICTLSCTNRDAIDRSAALRRLRESRRCAVADDRSGVSGRRLYNAYSYRRPSAAPPVIFDERPSAGSACAAPQLEQIDSDRFIY</sequence>
<accession>A0A4C1XYJ8</accession>
<proteinExistence type="predicted"/>
<dbReference type="Proteomes" id="UP000299102">
    <property type="component" value="Unassembled WGS sequence"/>
</dbReference>